<dbReference type="InterPro" id="IPR051566">
    <property type="entry name" value="CNKSR"/>
</dbReference>
<evidence type="ECO:0000259" key="3">
    <source>
        <dbReference type="PROSITE" id="PS50105"/>
    </source>
</evidence>
<comment type="similarity">
    <text evidence="1">Belongs to the CNKSR family.</text>
</comment>
<dbReference type="SUPFAM" id="SSF50156">
    <property type="entry name" value="PDZ domain-like"/>
    <property type="match status" value="1"/>
</dbReference>
<dbReference type="SUPFAM" id="SSF50729">
    <property type="entry name" value="PH domain-like"/>
    <property type="match status" value="1"/>
</dbReference>
<dbReference type="PROSITE" id="PS50106">
    <property type="entry name" value="PDZ"/>
    <property type="match status" value="1"/>
</dbReference>
<feature type="domain" description="PDZ" evidence="4">
    <location>
        <begin position="263"/>
        <end position="350"/>
    </location>
</feature>
<dbReference type="AlphaFoldDB" id="A0A0N4USL7"/>
<proteinExistence type="inferred from homology"/>
<dbReference type="InterPro" id="IPR011993">
    <property type="entry name" value="PH-like_dom_sf"/>
</dbReference>
<organism evidence="8">
    <name type="scientific">Enterobius vermicularis</name>
    <name type="common">Human pinworm</name>
    <dbReference type="NCBI Taxonomy" id="51028"/>
    <lineage>
        <taxon>Eukaryota</taxon>
        <taxon>Metazoa</taxon>
        <taxon>Ecdysozoa</taxon>
        <taxon>Nematoda</taxon>
        <taxon>Chromadorea</taxon>
        <taxon>Rhabditida</taxon>
        <taxon>Spirurina</taxon>
        <taxon>Oxyuridomorpha</taxon>
        <taxon>Oxyuroidea</taxon>
        <taxon>Oxyuridae</taxon>
        <taxon>Enterobius</taxon>
    </lineage>
</organism>
<dbReference type="Proteomes" id="UP000274131">
    <property type="component" value="Unassembled WGS sequence"/>
</dbReference>
<gene>
    <name evidence="6" type="ORF">EVEC_LOCUS82</name>
</gene>
<dbReference type="SMART" id="SM00228">
    <property type="entry name" value="PDZ"/>
    <property type="match status" value="1"/>
</dbReference>
<dbReference type="PROSITE" id="PS51290">
    <property type="entry name" value="CRIC"/>
    <property type="match status" value="1"/>
</dbReference>
<evidence type="ECO:0000313" key="8">
    <source>
        <dbReference type="WBParaSite" id="EVEC_0000012101-mRNA-1"/>
    </source>
</evidence>
<feature type="domain" description="SAM" evidence="3">
    <location>
        <begin position="47"/>
        <end position="119"/>
    </location>
</feature>
<dbReference type="EMBL" id="UXUI01000039">
    <property type="protein sequence ID" value="VDD84939.1"/>
    <property type="molecule type" value="Genomic_DNA"/>
</dbReference>
<dbReference type="SUPFAM" id="SSF47769">
    <property type="entry name" value="SAM/Pointed domain"/>
    <property type="match status" value="1"/>
</dbReference>
<dbReference type="PANTHER" id="PTHR12844:SF42">
    <property type="entry name" value="CONNECTOR ENHANCER OF KSR PROTEIN CNK"/>
    <property type="match status" value="1"/>
</dbReference>
<sequence>MACLGALTDGLAWKRMAVFEDTLIESNIFAFAGIPRTSSIASVVQSWSNKEVLHWLEGFIGSISGIDSSVSHYSDMIEKSQIDGRDLLLLDEDAIYDMGITNFGVAKMIFQAIQILTDFCYNVGEENLQTLCLNVCVCVRQLECDIKNIQRSSQQQFSQSELISLNNILFLSVCQVIEQLKKVLVWLDRSPFDRVSSFIEFRSGIMQDCLSLLRAVCDPYLNKHFSEVVDLINEIAKSVYEKCDSIVTTSLDPMVCYTTSFETAVLRKTKDSLAWGFNLQSSYRGVHVVCEVKLLSPADACGEVDAGDEILQINGEMVLGWELRKVATRLSSFALNECCRELILFVNKRPREPTLVPRLPRPSLKVEATGARNFKRKPSALHTLLTEETEVIDERKKRSSKQESPGLSLPPDTAMTTSSTSTDLFVGETFFDNRIRLIRRATISCGTPPPQIPLHQPIDRSQSLTIALMMMGMEDELHGSGTREVKMTEETGMQVEMVIRRRRTMRQQPGGYVKSFVDNQPICELENGFLDGTDNKYNEEETESACTAVFVGKGPNNLDEAESEKEPERYAVIDVVDQCDLNLLNLPPLDDSEWSSVLHLSLSSLIDDQESLEREDSSTIGYTLILKITNFKNPIAETDETSLGWDSDTESEIKYPGNAQDEETAAAVKEECVLSNLLRDLSRIPCAELQDKQQKGWIRRKRLEHEPSSNKWIKCWMVLCSGVLYIYQNQYALQADIVIAVAKFIVSDAPELRTSKK</sequence>
<dbReference type="PANTHER" id="PTHR12844">
    <property type="entry name" value="CONNECTOR ENCHANCER OF KINASE SUPPRESSOR OF RAS"/>
    <property type="match status" value="1"/>
</dbReference>
<dbReference type="InterPro" id="IPR001478">
    <property type="entry name" value="PDZ"/>
</dbReference>
<dbReference type="Pfam" id="PF10534">
    <property type="entry name" value="CRIC_ras_sig"/>
    <property type="match status" value="1"/>
</dbReference>
<dbReference type="Pfam" id="PF07647">
    <property type="entry name" value="SAM_2"/>
    <property type="match status" value="1"/>
</dbReference>
<dbReference type="STRING" id="51028.A0A0N4USL7"/>
<keyword evidence="7" id="KW-1185">Reference proteome</keyword>
<dbReference type="Pfam" id="PF00595">
    <property type="entry name" value="PDZ"/>
    <property type="match status" value="1"/>
</dbReference>
<dbReference type="PROSITE" id="PS50105">
    <property type="entry name" value="SAM_DOMAIN"/>
    <property type="match status" value="1"/>
</dbReference>
<reference evidence="8" key="1">
    <citation type="submission" date="2017-02" db="UniProtKB">
        <authorList>
            <consortium name="WormBaseParasite"/>
        </authorList>
    </citation>
    <scope>IDENTIFICATION</scope>
</reference>
<evidence type="ECO:0000256" key="2">
    <source>
        <dbReference type="SAM" id="MobiDB-lite"/>
    </source>
</evidence>
<dbReference type="SMART" id="SM00454">
    <property type="entry name" value="SAM"/>
    <property type="match status" value="1"/>
</dbReference>
<accession>A0A0N4USL7</accession>
<evidence type="ECO:0000313" key="7">
    <source>
        <dbReference type="Proteomes" id="UP000274131"/>
    </source>
</evidence>
<dbReference type="OrthoDB" id="74412at2759"/>
<dbReference type="WBParaSite" id="EVEC_0000012101-mRNA-1">
    <property type="protein sequence ID" value="EVEC_0000012101-mRNA-1"/>
    <property type="gene ID" value="EVEC_0000012101"/>
</dbReference>
<evidence type="ECO:0000256" key="1">
    <source>
        <dbReference type="ARBA" id="ARBA00009498"/>
    </source>
</evidence>
<dbReference type="InterPro" id="IPR013761">
    <property type="entry name" value="SAM/pointed_sf"/>
</dbReference>
<reference evidence="6 7" key="2">
    <citation type="submission" date="2018-10" db="EMBL/GenBank/DDBJ databases">
        <authorList>
            <consortium name="Pathogen Informatics"/>
        </authorList>
    </citation>
    <scope>NUCLEOTIDE SEQUENCE [LARGE SCALE GENOMIC DNA]</scope>
</reference>
<name>A0A0N4USL7_ENTVE</name>
<evidence type="ECO:0000259" key="4">
    <source>
        <dbReference type="PROSITE" id="PS50106"/>
    </source>
</evidence>
<evidence type="ECO:0000313" key="6">
    <source>
        <dbReference type="EMBL" id="VDD84939.1"/>
    </source>
</evidence>
<dbReference type="InterPro" id="IPR036034">
    <property type="entry name" value="PDZ_sf"/>
</dbReference>
<dbReference type="InterPro" id="IPR017874">
    <property type="entry name" value="CRIC_domain"/>
</dbReference>
<dbReference type="InterPro" id="IPR001660">
    <property type="entry name" value="SAM"/>
</dbReference>
<evidence type="ECO:0000259" key="5">
    <source>
        <dbReference type="PROSITE" id="PS51290"/>
    </source>
</evidence>
<protein>
    <submittedName>
        <fullName evidence="8">PDZ domain-containing protein</fullName>
    </submittedName>
</protein>
<dbReference type="Gene3D" id="2.30.29.30">
    <property type="entry name" value="Pleckstrin-homology domain (PH domain)/Phosphotyrosine-binding domain (PTB)"/>
    <property type="match status" value="1"/>
</dbReference>
<feature type="domain" description="CRIC" evidence="5">
    <location>
        <begin position="134"/>
        <end position="223"/>
    </location>
</feature>
<dbReference type="Gene3D" id="1.10.150.50">
    <property type="entry name" value="Transcription Factor, Ets-1"/>
    <property type="match status" value="1"/>
</dbReference>
<feature type="region of interest" description="Disordered" evidence="2">
    <location>
        <begin position="385"/>
        <end position="420"/>
    </location>
</feature>
<dbReference type="Gene3D" id="2.30.42.10">
    <property type="match status" value="1"/>
</dbReference>